<accession>A0A1I7G6D6</accession>
<dbReference type="GO" id="GO:0003676">
    <property type="term" value="F:nucleic acid binding"/>
    <property type="evidence" value="ECO:0007669"/>
    <property type="project" value="InterPro"/>
</dbReference>
<feature type="domain" description="Exonuclease" evidence="5">
    <location>
        <begin position="19"/>
        <end position="189"/>
    </location>
</feature>
<dbReference type="Gene3D" id="3.30.420.10">
    <property type="entry name" value="Ribonuclease H-like superfamily/Ribonuclease H"/>
    <property type="match status" value="1"/>
</dbReference>
<evidence type="ECO:0000313" key="7">
    <source>
        <dbReference type="Proteomes" id="UP000242496"/>
    </source>
</evidence>
<feature type="transmembrane region" description="Helical" evidence="4">
    <location>
        <begin position="222"/>
        <end position="241"/>
    </location>
</feature>
<protein>
    <submittedName>
        <fullName evidence="6">DNA polymerase-3 subunit epsilon</fullName>
    </submittedName>
</protein>
<dbReference type="InterPro" id="IPR013520">
    <property type="entry name" value="Ribonucl_H"/>
</dbReference>
<dbReference type="InterPro" id="IPR036397">
    <property type="entry name" value="RNaseH_sf"/>
</dbReference>
<keyword evidence="7" id="KW-1185">Reference proteome</keyword>
<keyword evidence="4" id="KW-0812">Transmembrane</keyword>
<proteinExistence type="predicted"/>
<sequence>MYKEQLKAHYFAKELLKKDCIVLDTETTGLNNDDEIVEISIINKHGEILLNETIKPIKKIPQDASNIHGIRDMDMIQSFKWNDIYQQYRKLTKGKIVIIYNKQYDSRIIRQTCKKYNLPTPRIQAECAMLLYSQYRGIINKRTSDFKWHKLKDAIIYHGIFLSGQPHRALYDATSTLELMNFMADNPPNNSKYISSDNLKNEQTKNNLTNKRTENLKVNHTIFWKPIIIFFIFIILLIFIFK</sequence>
<dbReference type="OrthoDB" id="280774at2"/>
<dbReference type="Pfam" id="PF00929">
    <property type="entry name" value="RNase_T"/>
    <property type="match status" value="1"/>
</dbReference>
<gene>
    <name evidence="6" type="ORF">SAMN05421784_10720</name>
</gene>
<name>A0A1I7G6D6_9GAMM</name>
<keyword evidence="4" id="KW-0472">Membrane</keyword>
<dbReference type="EMBL" id="FPBJ01000007">
    <property type="protein sequence ID" value="SFU43999.1"/>
    <property type="molecule type" value="Genomic_DNA"/>
</dbReference>
<dbReference type="CDD" id="cd06127">
    <property type="entry name" value="DEDDh"/>
    <property type="match status" value="1"/>
</dbReference>
<dbReference type="GO" id="GO:0008408">
    <property type="term" value="F:3'-5' exonuclease activity"/>
    <property type="evidence" value="ECO:0007669"/>
    <property type="project" value="TreeGrafter"/>
</dbReference>
<dbReference type="PANTHER" id="PTHR30231">
    <property type="entry name" value="DNA POLYMERASE III SUBUNIT EPSILON"/>
    <property type="match status" value="1"/>
</dbReference>
<keyword evidence="4" id="KW-1133">Transmembrane helix</keyword>
<dbReference type="InterPro" id="IPR012337">
    <property type="entry name" value="RNaseH-like_sf"/>
</dbReference>
<dbReference type="Proteomes" id="UP000242496">
    <property type="component" value="Unassembled WGS sequence"/>
</dbReference>
<keyword evidence="1" id="KW-0540">Nuclease</keyword>
<evidence type="ECO:0000256" key="1">
    <source>
        <dbReference type="ARBA" id="ARBA00022722"/>
    </source>
</evidence>
<organism evidence="6 7">
    <name type="scientific">Xenorhabdus koppenhoeferi</name>
    <dbReference type="NCBI Taxonomy" id="351659"/>
    <lineage>
        <taxon>Bacteria</taxon>
        <taxon>Pseudomonadati</taxon>
        <taxon>Pseudomonadota</taxon>
        <taxon>Gammaproteobacteria</taxon>
        <taxon>Enterobacterales</taxon>
        <taxon>Morganellaceae</taxon>
        <taxon>Xenorhabdus</taxon>
    </lineage>
</organism>
<dbReference type="RefSeq" id="WP_092549013.1">
    <property type="nucleotide sequence ID" value="NZ_CAWRBG010000055.1"/>
</dbReference>
<evidence type="ECO:0000259" key="5">
    <source>
        <dbReference type="SMART" id="SM00479"/>
    </source>
</evidence>
<keyword evidence="3" id="KW-0269">Exonuclease</keyword>
<dbReference type="PANTHER" id="PTHR30231:SF4">
    <property type="entry name" value="PROTEIN NEN2"/>
    <property type="match status" value="1"/>
</dbReference>
<evidence type="ECO:0000313" key="6">
    <source>
        <dbReference type="EMBL" id="SFU43999.1"/>
    </source>
</evidence>
<dbReference type="SUPFAM" id="SSF53098">
    <property type="entry name" value="Ribonuclease H-like"/>
    <property type="match status" value="1"/>
</dbReference>
<keyword evidence="2" id="KW-0378">Hydrolase</keyword>
<evidence type="ECO:0000256" key="3">
    <source>
        <dbReference type="ARBA" id="ARBA00022839"/>
    </source>
</evidence>
<evidence type="ECO:0000256" key="2">
    <source>
        <dbReference type="ARBA" id="ARBA00022801"/>
    </source>
</evidence>
<dbReference type="GO" id="GO:0006259">
    <property type="term" value="P:DNA metabolic process"/>
    <property type="evidence" value="ECO:0007669"/>
    <property type="project" value="UniProtKB-ARBA"/>
</dbReference>
<evidence type="ECO:0000256" key="4">
    <source>
        <dbReference type="SAM" id="Phobius"/>
    </source>
</evidence>
<dbReference type="AlphaFoldDB" id="A0A1I7G6D6"/>
<dbReference type="STRING" id="351659.SAMN05421784_10720"/>
<reference evidence="7" key="1">
    <citation type="submission" date="2016-10" db="EMBL/GenBank/DDBJ databases">
        <authorList>
            <person name="Varghese N."/>
            <person name="Submissions S."/>
        </authorList>
    </citation>
    <scope>NUCLEOTIDE SEQUENCE [LARGE SCALE GENOMIC DNA]</scope>
    <source>
        <strain evidence="7">DSM 18168</strain>
    </source>
</reference>
<dbReference type="SMART" id="SM00479">
    <property type="entry name" value="EXOIII"/>
    <property type="match status" value="1"/>
</dbReference>